<dbReference type="EMBL" id="CP025096">
    <property type="protein sequence ID" value="AUD05905.1"/>
    <property type="molecule type" value="Genomic_DNA"/>
</dbReference>
<protein>
    <submittedName>
        <fullName evidence="2">Uncharacterized protein</fullName>
    </submittedName>
</protein>
<organism evidence="2 3">
    <name type="scientific">Spirosoma pollinicola</name>
    <dbReference type="NCBI Taxonomy" id="2057025"/>
    <lineage>
        <taxon>Bacteria</taxon>
        <taxon>Pseudomonadati</taxon>
        <taxon>Bacteroidota</taxon>
        <taxon>Cytophagia</taxon>
        <taxon>Cytophagales</taxon>
        <taxon>Cytophagaceae</taxon>
        <taxon>Spirosoma</taxon>
    </lineage>
</organism>
<evidence type="ECO:0000313" key="2">
    <source>
        <dbReference type="EMBL" id="AUD05905.1"/>
    </source>
</evidence>
<evidence type="ECO:0000313" key="3">
    <source>
        <dbReference type="Proteomes" id="UP000232883"/>
    </source>
</evidence>
<sequence>MHSGEIVDQIDLSALPAEKRPDFVHWITQRAYIRSTLTQALQRGRLLKGYNRADAPSEGTRYGLRIETRSPGNQPRSIDSIMGPYGMTPV</sequence>
<dbReference type="Proteomes" id="UP000232883">
    <property type="component" value="Chromosome"/>
</dbReference>
<dbReference type="RefSeq" id="WP_100992456.1">
    <property type="nucleotide sequence ID" value="NZ_CP025096.1"/>
</dbReference>
<name>A0A2K8Z7Q9_9BACT</name>
<feature type="region of interest" description="Disordered" evidence="1">
    <location>
        <begin position="56"/>
        <end position="90"/>
    </location>
</feature>
<gene>
    <name evidence="2" type="ORF">CWM47_31115</name>
</gene>
<reference evidence="2 3" key="1">
    <citation type="submission" date="2017-11" db="EMBL/GenBank/DDBJ databases">
        <title>Taxonomic description and genome sequences of Spirosoma HA7 sp. nov., isolated from pollen microhabitat of Corylus avellana.</title>
        <authorList>
            <person name="Ambika Manirajan B."/>
            <person name="Suarez C."/>
            <person name="Ratering S."/>
            <person name="Geissler-Plaum R."/>
            <person name="Cardinale M."/>
            <person name="Sylvia S."/>
        </authorList>
    </citation>
    <scope>NUCLEOTIDE SEQUENCE [LARGE SCALE GENOMIC DNA]</scope>
    <source>
        <strain evidence="2 3">HA7</strain>
    </source>
</reference>
<proteinExistence type="predicted"/>
<accession>A0A2K8Z7Q9</accession>
<dbReference type="AlphaFoldDB" id="A0A2K8Z7Q9"/>
<evidence type="ECO:0000256" key="1">
    <source>
        <dbReference type="SAM" id="MobiDB-lite"/>
    </source>
</evidence>
<dbReference type="KEGG" id="spir:CWM47_31115"/>
<keyword evidence="3" id="KW-1185">Reference proteome</keyword>